<accession>A0A9P6BYU4</accession>
<evidence type="ECO:0000256" key="6">
    <source>
        <dbReference type="ARBA" id="ARBA00022692"/>
    </source>
</evidence>
<keyword evidence="11 14" id="KW-0503">Monooxygenase</keyword>
<evidence type="ECO:0000256" key="9">
    <source>
        <dbReference type="ARBA" id="ARBA00023002"/>
    </source>
</evidence>
<dbReference type="InterPro" id="IPR001128">
    <property type="entry name" value="Cyt_P450"/>
</dbReference>
<evidence type="ECO:0000256" key="11">
    <source>
        <dbReference type="ARBA" id="ARBA00023033"/>
    </source>
</evidence>
<dbReference type="Pfam" id="PF00067">
    <property type="entry name" value="p450"/>
    <property type="match status" value="1"/>
</dbReference>
<dbReference type="GO" id="GO:0016705">
    <property type="term" value="F:oxidoreductase activity, acting on paired donors, with incorporation or reduction of molecular oxygen"/>
    <property type="evidence" value="ECO:0007669"/>
    <property type="project" value="InterPro"/>
</dbReference>
<dbReference type="Proteomes" id="UP000807342">
    <property type="component" value="Unassembled WGS sequence"/>
</dbReference>
<keyword evidence="10 13" id="KW-0408">Iron</keyword>
<keyword evidence="7 13" id="KW-0479">Metal-binding</keyword>
<evidence type="ECO:0000256" key="14">
    <source>
        <dbReference type="RuleBase" id="RU000461"/>
    </source>
</evidence>
<dbReference type="PROSITE" id="PS00086">
    <property type="entry name" value="CYTOCHROME_P450"/>
    <property type="match status" value="1"/>
</dbReference>
<dbReference type="GO" id="GO:0020037">
    <property type="term" value="F:heme binding"/>
    <property type="evidence" value="ECO:0007669"/>
    <property type="project" value="InterPro"/>
</dbReference>
<dbReference type="GO" id="GO:0004497">
    <property type="term" value="F:monooxygenase activity"/>
    <property type="evidence" value="ECO:0007669"/>
    <property type="project" value="UniProtKB-KW"/>
</dbReference>
<evidence type="ECO:0000256" key="7">
    <source>
        <dbReference type="ARBA" id="ARBA00022723"/>
    </source>
</evidence>
<evidence type="ECO:0000256" key="12">
    <source>
        <dbReference type="ARBA" id="ARBA00023136"/>
    </source>
</evidence>
<dbReference type="SUPFAM" id="SSF48264">
    <property type="entry name" value="Cytochrome P450"/>
    <property type="match status" value="1"/>
</dbReference>
<keyword evidence="12" id="KW-0472">Membrane</keyword>
<comment type="caution">
    <text evidence="16">The sequence shown here is derived from an EMBL/GenBank/DDBJ whole genome shotgun (WGS) entry which is preliminary data.</text>
</comment>
<evidence type="ECO:0000256" key="10">
    <source>
        <dbReference type="ARBA" id="ARBA00023004"/>
    </source>
</evidence>
<sequence length="529" mass="59703">MPPVQAVFFIVLSLLVVKTISHFGRKRTTRLRGPKNISLIFGFYRHIQERDDPGVVYEKWAEEYGPAYIVPGPFGSKRIVICDPKANAHFYSRETYGYVQTKLARVFIEKLFGRGLLWAEGDSHKRQRKAITPAFSNAAIRRLSTVFHDSAYKMKDAWDAIIDNEKADHSIIDVQKWMNHVSLDSIGIAGFGHDFRALEGRNTPVVDVFDSFDDANTDFFSRIIFFLGPVFPTLQNLPTRSNRMLRRLRETMGRIADELLERSRQAKGGKEDTVTVDKSIIGLLVKSENVGTQLRMSSEEVLAQMNTLLLAGYETTSISLTWALIELSRQLDKQQKLRDEIASLGNSDPSWENITSGLPYLDAVVHEILRLHPPVTETTRIAAEEDIIPFNCPITTADGTTTDTLVVAKGTIICSPIAYLNTSEALWGPDSRDFVPERWLDERFGGAKEVQGYRHTLTFSEGPRVCLGRTFALAEFKIILAMMIRYYRFELPDGPETPIVKHPSILPRPKVKGCEGGQVPLKVWRIEAA</sequence>
<keyword evidence="9 14" id="KW-0560">Oxidoreductase</keyword>
<dbReference type="InterPro" id="IPR036396">
    <property type="entry name" value="Cyt_P450_sf"/>
</dbReference>
<dbReference type="PANTHER" id="PTHR24305">
    <property type="entry name" value="CYTOCHROME P450"/>
    <property type="match status" value="1"/>
</dbReference>
<keyword evidence="8" id="KW-1133">Transmembrane helix</keyword>
<evidence type="ECO:0000256" key="2">
    <source>
        <dbReference type="ARBA" id="ARBA00004370"/>
    </source>
</evidence>
<comment type="subcellular location">
    <subcellularLocation>
        <location evidence="2">Membrane</location>
    </subcellularLocation>
</comment>
<keyword evidence="6" id="KW-0812">Transmembrane</keyword>
<comment type="cofactor">
    <cofactor evidence="1 13">
        <name>heme</name>
        <dbReference type="ChEBI" id="CHEBI:30413"/>
    </cofactor>
</comment>
<evidence type="ECO:0000313" key="17">
    <source>
        <dbReference type="Proteomes" id="UP000807342"/>
    </source>
</evidence>
<feature type="signal peptide" evidence="15">
    <location>
        <begin position="1"/>
        <end position="21"/>
    </location>
</feature>
<protein>
    <submittedName>
        <fullName evidence="16">Cytochrome P450</fullName>
    </submittedName>
</protein>
<comment type="similarity">
    <text evidence="4 14">Belongs to the cytochrome P450 family.</text>
</comment>
<proteinExistence type="inferred from homology"/>
<dbReference type="PRINTS" id="PR00465">
    <property type="entry name" value="EP450IV"/>
</dbReference>
<reference evidence="16" key="1">
    <citation type="submission" date="2020-11" db="EMBL/GenBank/DDBJ databases">
        <authorList>
            <consortium name="DOE Joint Genome Institute"/>
            <person name="Ahrendt S."/>
            <person name="Riley R."/>
            <person name="Andreopoulos W."/>
            <person name="Labutti K."/>
            <person name="Pangilinan J."/>
            <person name="Ruiz-Duenas F.J."/>
            <person name="Barrasa J.M."/>
            <person name="Sanchez-Garcia M."/>
            <person name="Camarero S."/>
            <person name="Miyauchi S."/>
            <person name="Serrano A."/>
            <person name="Linde D."/>
            <person name="Babiker R."/>
            <person name="Drula E."/>
            <person name="Ayuso-Fernandez I."/>
            <person name="Pacheco R."/>
            <person name="Padilla G."/>
            <person name="Ferreira P."/>
            <person name="Barriuso J."/>
            <person name="Kellner H."/>
            <person name="Castanera R."/>
            <person name="Alfaro M."/>
            <person name="Ramirez L."/>
            <person name="Pisabarro A.G."/>
            <person name="Kuo A."/>
            <person name="Tritt A."/>
            <person name="Lipzen A."/>
            <person name="He G."/>
            <person name="Yan M."/>
            <person name="Ng V."/>
            <person name="Cullen D."/>
            <person name="Martin F."/>
            <person name="Rosso M.-N."/>
            <person name="Henrissat B."/>
            <person name="Hibbett D."/>
            <person name="Martinez A.T."/>
            <person name="Grigoriev I.V."/>
        </authorList>
    </citation>
    <scope>NUCLEOTIDE SEQUENCE</scope>
    <source>
        <strain evidence="16">MF-IS2</strain>
    </source>
</reference>
<dbReference type="GO" id="GO:0005506">
    <property type="term" value="F:iron ion binding"/>
    <property type="evidence" value="ECO:0007669"/>
    <property type="project" value="InterPro"/>
</dbReference>
<dbReference type="GO" id="GO:0016020">
    <property type="term" value="C:membrane"/>
    <property type="evidence" value="ECO:0007669"/>
    <property type="project" value="UniProtKB-SubCell"/>
</dbReference>
<name>A0A9P6BYU4_9AGAR</name>
<dbReference type="InterPro" id="IPR050121">
    <property type="entry name" value="Cytochrome_P450_monoxygenase"/>
</dbReference>
<dbReference type="CDD" id="cd11069">
    <property type="entry name" value="CYP_FUM15-like"/>
    <property type="match status" value="1"/>
</dbReference>
<comment type="pathway">
    <text evidence="3">Secondary metabolite biosynthesis; terpenoid biosynthesis.</text>
</comment>
<feature type="chain" id="PRO_5040183667" evidence="15">
    <location>
        <begin position="22"/>
        <end position="529"/>
    </location>
</feature>
<gene>
    <name evidence="16" type="ORF">P691DRAFT_264889</name>
</gene>
<keyword evidence="5 13" id="KW-0349">Heme</keyword>
<feature type="binding site" description="axial binding residue" evidence="13">
    <location>
        <position position="466"/>
    </location>
    <ligand>
        <name>heme</name>
        <dbReference type="ChEBI" id="CHEBI:30413"/>
    </ligand>
    <ligandPart>
        <name>Fe</name>
        <dbReference type="ChEBI" id="CHEBI:18248"/>
    </ligandPart>
</feature>
<organism evidence="16 17">
    <name type="scientific">Macrolepiota fuliginosa MF-IS2</name>
    <dbReference type="NCBI Taxonomy" id="1400762"/>
    <lineage>
        <taxon>Eukaryota</taxon>
        <taxon>Fungi</taxon>
        <taxon>Dikarya</taxon>
        <taxon>Basidiomycota</taxon>
        <taxon>Agaricomycotina</taxon>
        <taxon>Agaricomycetes</taxon>
        <taxon>Agaricomycetidae</taxon>
        <taxon>Agaricales</taxon>
        <taxon>Agaricineae</taxon>
        <taxon>Agaricaceae</taxon>
        <taxon>Macrolepiota</taxon>
    </lineage>
</organism>
<keyword evidence="15" id="KW-0732">Signal</keyword>
<evidence type="ECO:0000256" key="13">
    <source>
        <dbReference type="PIRSR" id="PIRSR602403-1"/>
    </source>
</evidence>
<evidence type="ECO:0000256" key="1">
    <source>
        <dbReference type="ARBA" id="ARBA00001971"/>
    </source>
</evidence>
<evidence type="ECO:0000256" key="15">
    <source>
        <dbReference type="SAM" id="SignalP"/>
    </source>
</evidence>
<dbReference type="PANTHER" id="PTHR24305:SF166">
    <property type="entry name" value="CYTOCHROME P450 12A4, MITOCHONDRIAL-RELATED"/>
    <property type="match status" value="1"/>
</dbReference>
<dbReference type="AlphaFoldDB" id="A0A9P6BYU4"/>
<evidence type="ECO:0000256" key="8">
    <source>
        <dbReference type="ARBA" id="ARBA00022989"/>
    </source>
</evidence>
<dbReference type="PRINTS" id="PR00385">
    <property type="entry name" value="P450"/>
</dbReference>
<keyword evidence="17" id="KW-1185">Reference proteome</keyword>
<evidence type="ECO:0000256" key="3">
    <source>
        <dbReference type="ARBA" id="ARBA00004721"/>
    </source>
</evidence>
<dbReference type="InterPro" id="IPR017972">
    <property type="entry name" value="Cyt_P450_CS"/>
</dbReference>
<dbReference type="Gene3D" id="1.10.630.10">
    <property type="entry name" value="Cytochrome P450"/>
    <property type="match status" value="1"/>
</dbReference>
<evidence type="ECO:0000313" key="16">
    <source>
        <dbReference type="EMBL" id="KAF9445506.1"/>
    </source>
</evidence>
<dbReference type="OrthoDB" id="1470350at2759"/>
<dbReference type="InterPro" id="IPR002403">
    <property type="entry name" value="Cyt_P450_E_grp-IV"/>
</dbReference>
<evidence type="ECO:0000256" key="4">
    <source>
        <dbReference type="ARBA" id="ARBA00010617"/>
    </source>
</evidence>
<dbReference type="EMBL" id="MU151297">
    <property type="protein sequence ID" value="KAF9445506.1"/>
    <property type="molecule type" value="Genomic_DNA"/>
</dbReference>
<evidence type="ECO:0000256" key="5">
    <source>
        <dbReference type="ARBA" id="ARBA00022617"/>
    </source>
</evidence>